<sequence>MSPGRIKATVLACHFAGAFGPMGLPPFLGLILVGLAPSASESLIGWLYIVPTACLAISAPLWGRLADRWGRKPLLLRAQIGLAVSFLVAGLAGSLPLFVVALCLQGLLGGTFSASNAYLSEALPRSELSQALNLTQASARLALILAPAAVGFLIDQHIVPQNVYLVIALLPVIAVLMLLPLPTKSRSKTEAAADSAVPLPHGRQVLSRVAIMAGQTGFTLAMISSFPFLVPYSMKAFGIGAGTAGWLFGLPHIVYLFACLPLGRHLRDRDPAPWFAAGCLIVGGMLAVQAVTTSLLVFAMARVALGAGMTLGYVALNALITDTIEDASAGRTFGWFDSGAKLATIVASVGGGMIAASGGIGPLFFAAALCGAITAAIVMLLRGSTAFTRSAALK</sequence>
<evidence type="ECO:0000256" key="1">
    <source>
        <dbReference type="ARBA" id="ARBA00022692"/>
    </source>
</evidence>
<feature type="transmembrane region" description="Helical" evidence="4">
    <location>
        <begin position="12"/>
        <end position="37"/>
    </location>
</feature>
<name>A0A0S3EW90_9SPHN</name>
<feature type="transmembrane region" description="Helical" evidence="4">
    <location>
        <begin position="272"/>
        <end position="291"/>
    </location>
</feature>
<dbReference type="SUPFAM" id="SSF103473">
    <property type="entry name" value="MFS general substrate transporter"/>
    <property type="match status" value="1"/>
</dbReference>
<dbReference type="Gene3D" id="1.20.1250.20">
    <property type="entry name" value="MFS general substrate transporter like domains"/>
    <property type="match status" value="1"/>
</dbReference>
<organism evidence="6 7">
    <name type="scientific">Sphingobium baderi</name>
    <dbReference type="NCBI Taxonomy" id="1332080"/>
    <lineage>
        <taxon>Bacteria</taxon>
        <taxon>Pseudomonadati</taxon>
        <taxon>Pseudomonadota</taxon>
        <taxon>Alphaproteobacteria</taxon>
        <taxon>Sphingomonadales</taxon>
        <taxon>Sphingomonadaceae</taxon>
        <taxon>Sphingobium</taxon>
    </lineage>
</organism>
<dbReference type="InterPro" id="IPR020846">
    <property type="entry name" value="MFS_dom"/>
</dbReference>
<evidence type="ECO:0000313" key="6">
    <source>
        <dbReference type="EMBL" id="ALR19693.1"/>
    </source>
</evidence>
<dbReference type="InterPro" id="IPR011701">
    <property type="entry name" value="MFS"/>
</dbReference>
<protein>
    <recommendedName>
        <fullName evidence="5">Major facilitator superfamily (MFS) profile domain-containing protein</fullName>
    </recommendedName>
</protein>
<feature type="transmembrane region" description="Helical" evidence="4">
    <location>
        <begin position="297"/>
        <end position="320"/>
    </location>
</feature>
<evidence type="ECO:0000313" key="7">
    <source>
        <dbReference type="Proteomes" id="UP000056968"/>
    </source>
</evidence>
<dbReference type="PANTHER" id="PTHR23546">
    <property type="entry name" value="TRANSPORT PROTEIN"/>
    <property type="match status" value="1"/>
</dbReference>
<accession>A0A0S3EW90</accession>
<feature type="transmembrane region" description="Helical" evidence="4">
    <location>
        <begin position="43"/>
        <end position="62"/>
    </location>
</feature>
<dbReference type="STRING" id="1332080.ATN00_04590"/>
<feature type="transmembrane region" description="Helical" evidence="4">
    <location>
        <begin position="236"/>
        <end position="260"/>
    </location>
</feature>
<dbReference type="RefSeq" id="WP_062062676.1">
    <property type="nucleotide sequence ID" value="NZ_CP013264.1"/>
</dbReference>
<dbReference type="KEGG" id="sbd:ATN00_04590"/>
<dbReference type="InterPro" id="IPR036259">
    <property type="entry name" value="MFS_trans_sf"/>
</dbReference>
<keyword evidence="7" id="KW-1185">Reference proteome</keyword>
<reference evidence="6 7" key="1">
    <citation type="submission" date="2015-11" db="EMBL/GenBank/DDBJ databases">
        <title>A Two-component Flavoprotein Monooxygenase System MeaXY Responsible for para-Hydroxylation of 2-Methyl-6-ethylaniline and 2,6-Diethylaniline in Sphingobium baderi DE-13.</title>
        <authorList>
            <person name="Cheng M."/>
            <person name="Meng Q."/>
            <person name="Yang Y."/>
            <person name="Chu C."/>
            <person name="Yan X."/>
            <person name="He J."/>
            <person name="Li S."/>
        </authorList>
    </citation>
    <scope>NUCLEOTIDE SEQUENCE [LARGE SCALE GENOMIC DNA]</scope>
    <source>
        <strain evidence="6 7">DE-13</strain>
    </source>
</reference>
<feature type="domain" description="Major facilitator superfamily (MFS) profile" evidence="5">
    <location>
        <begin position="1"/>
        <end position="386"/>
    </location>
</feature>
<keyword evidence="3 4" id="KW-0472">Membrane</keyword>
<dbReference type="GO" id="GO:0022857">
    <property type="term" value="F:transmembrane transporter activity"/>
    <property type="evidence" value="ECO:0007669"/>
    <property type="project" value="InterPro"/>
</dbReference>
<proteinExistence type="predicted"/>
<dbReference type="OrthoDB" id="9800416at2"/>
<dbReference type="PROSITE" id="PS50850">
    <property type="entry name" value="MFS"/>
    <property type="match status" value="1"/>
</dbReference>
<feature type="transmembrane region" description="Helical" evidence="4">
    <location>
        <begin position="162"/>
        <end position="181"/>
    </location>
</feature>
<gene>
    <name evidence="6" type="ORF">ATN00_04590</name>
</gene>
<keyword evidence="2 4" id="KW-1133">Transmembrane helix</keyword>
<feature type="transmembrane region" description="Helical" evidence="4">
    <location>
        <begin position="332"/>
        <end position="354"/>
    </location>
</feature>
<feature type="transmembrane region" description="Helical" evidence="4">
    <location>
        <begin position="360"/>
        <end position="381"/>
    </location>
</feature>
<evidence type="ECO:0000256" key="4">
    <source>
        <dbReference type="SAM" id="Phobius"/>
    </source>
</evidence>
<evidence type="ECO:0000256" key="3">
    <source>
        <dbReference type="ARBA" id="ARBA00023136"/>
    </source>
</evidence>
<evidence type="ECO:0000256" key="2">
    <source>
        <dbReference type="ARBA" id="ARBA00022989"/>
    </source>
</evidence>
<dbReference type="EMBL" id="CP013264">
    <property type="protein sequence ID" value="ALR19693.1"/>
    <property type="molecule type" value="Genomic_DNA"/>
</dbReference>
<evidence type="ECO:0000259" key="5">
    <source>
        <dbReference type="PROSITE" id="PS50850"/>
    </source>
</evidence>
<feature type="transmembrane region" description="Helical" evidence="4">
    <location>
        <begin position="209"/>
        <end position="230"/>
    </location>
</feature>
<keyword evidence="1 4" id="KW-0812">Transmembrane</keyword>
<dbReference type="Proteomes" id="UP000056968">
    <property type="component" value="Chromosome"/>
</dbReference>
<dbReference type="PANTHER" id="PTHR23546:SF1">
    <property type="entry name" value="MEMBRANE PROTEIN"/>
    <property type="match status" value="1"/>
</dbReference>
<dbReference type="Pfam" id="PF07690">
    <property type="entry name" value="MFS_1"/>
    <property type="match status" value="1"/>
</dbReference>
<dbReference type="AlphaFoldDB" id="A0A0S3EW90"/>